<evidence type="ECO:0000313" key="1">
    <source>
        <dbReference type="EMBL" id="MTW19403.1"/>
    </source>
</evidence>
<dbReference type="Proteomes" id="UP000438991">
    <property type="component" value="Unassembled WGS sequence"/>
</dbReference>
<name>A0A9X4XQ81_9BRAD</name>
<sequence>MAASVVPIPFPLSSAPGRHPQESAGRLINGFSEPLGDTAASDRVYRRVPGLRAFGTTTRTGFRGAAEINGTLYSAWSGRLVKHTAAGGAADDIGALNGTRRGFIARNNKMPTPDIVFVDPDANVATITPTSVTNGYPDADLPSPNSVTSIDGYLVFGIGDGRVFATDLNTTAVNPLSFARGEARPDGLVRVVTSGSVLVLMGAYTSEVWTDVGTSPFPFQRSTVLDYGLIGPYAVAGHEDQMSKGLVWVAHDSTVVRLTGYQVDKVSPPDLDRLIEAVTDKSTLEATAYMADGHAMWELSCPAWTWVLDLGTGQWHERRAHQATRSRIAGAVPAFGRWLAGDTASGHIVEITASAHRDVTAPLPMRIESGPVSGFPNRQRIARADFRFAVGVGVAAGLDPIETDPTVEIAWSDDGGLSWSAPLRRSLGRQARGDTRITLFNTGIAGPYGRRWRLDIADPVYVGFMGATMSAEARSG</sequence>
<reference evidence="1 2" key="1">
    <citation type="submission" date="2019-11" db="EMBL/GenBank/DDBJ databases">
        <title>Whole-genome sequence of Rhodoplanes serenus DSM 18633, type strain.</title>
        <authorList>
            <person name="Kyndt J.A."/>
            <person name="Meyer T.E."/>
        </authorList>
    </citation>
    <scope>NUCLEOTIDE SEQUENCE [LARGE SCALE GENOMIC DNA]</scope>
    <source>
        <strain evidence="1 2">DSM 18633</strain>
    </source>
</reference>
<dbReference type="RefSeq" id="WP_155481653.1">
    <property type="nucleotide sequence ID" value="NZ_WNKV01000034.1"/>
</dbReference>
<gene>
    <name evidence="1" type="ORF">GJ689_24745</name>
</gene>
<dbReference type="AlphaFoldDB" id="A0A9X4XQ81"/>
<comment type="caution">
    <text evidence="1">The sequence shown here is derived from an EMBL/GenBank/DDBJ whole genome shotgun (WGS) entry which is preliminary data.</text>
</comment>
<dbReference type="EMBL" id="WNKV01000034">
    <property type="protein sequence ID" value="MTW19403.1"/>
    <property type="molecule type" value="Genomic_DNA"/>
</dbReference>
<evidence type="ECO:0000313" key="2">
    <source>
        <dbReference type="Proteomes" id="UP000438991"/>
    </source>
</evidence>
<proteinExistence type="predicted"/>
<organism evidence="1 2">
    <name type="scientific">Rhodoplanes serenus</name>
    <dbReference type="NCBI Taxonomy" id="200615"/>
    <lineage>
        <taxon>Bacteria</taxon>
        <taxon>Pseudomonadati</taxon>
        <taxon>Pseudomonadota</taxon>
        <taxon>Alphaproteobacteria</taxon>
        <taxon>Hyphomicrobiales</taxon>
        <taxon>Nitrobacteraceae</taxon>
        <taxon>Rhodoplanes</taxon>
    </lineage>
</organism>
<accession>A0A9X4XQ81</accession>
<protein>
    <submittedName>
        <fullName evidence="1">Uncharacterized protein</fullName>
    </submittedName>
</protein>